<reference evidence="13" key="1">
    <citation type="submission" date="2022-07" db="EMBL/GenBank/DDBJ databases">
        <title>Phylogenomic reconstructions and comparative analyses of Kickxellomycotina fungi.</title>
        <authorList>
            <person name="Reynolds N.K."/>
            <person name="Stajich J.E."/>
            <person name="Barry K."/>
            <person name="Grigoriev I.V."/>
            <person name="Crous P."/>
            <person name="Smith M.E."/>
        </authorList>
    </citation>
    <scope>NUCLEOTIDE SEQUENCE</scope>
    <source>
        <strain evidence="13">NRRL 3115</strain>
    </source>
</reference>
<feature type="transmembrane region" description="Helical" evidence="10">
    <location>
        <begin position="1650"/>
        <end position="1668"/>
    </location>
</feature>
<keyword evidence="3" id="KW-0813">Transport</keyword>
<dbReference type="InterPro" id="IPR032631">
    <property type="entry name" value="P-type_ATPase_N"/>
</dbReference>
<dbReference type="Gene3D" id="3.40.1110.10">
    <property type="entry name" value="Calcium-transporting ATPase, cytoplasmic domain N"/>
    <property type="match status" value="1"/>
</dbReference>
<evidence type="ECO:0000256" key="2">
    <source>
        <dbReference type="ARBA" id="ARBA00004308"/>
    </source>
</evidence>
<dbReference type="Gene3D" id="3.40.50.1000">
    <property type="entry name" value="HAD superfamily/HAD-like"/>
    <property type="match status" value="2"/>
</dbReference>
<feature type="region of interest" description="Disordered" evidence="9">
    <location>
        <begin position="725"/>
        <end position="757"/>
    </location>
</feature>
<dbReference type="GO" id="GO:0016887">
    <property type="term" value="F:ATP hydrolysis activity"/>
    <property type="evidence" value="ECO:0007669"/>
    <property type="project" value="InterPro"/>
</dbReference>
<keyword evidence="7 10" id="KW-1133">Transmembrane helix</keyword>
<feature type="transmembrane region" description="Helical" evidence="10">
    <location>
        <begin position="1763"/>
        <end position="1782"/>
    </location>
</feature>
<feature type="region of interest" description="Disordered" evidence="9">
    <location>
        <begin position="1010"/>
        <end position="1078"/>
    </location>
</feature>
<dbReference type="PANTHER" id="PTHR24092:SF180">
    <property type="entry name" value="PHOSPHOLIPID-TRANSPORTING ATPASE DNF1-RELATED"/>
    <property type="match status" value="1"/>
</dbReference>
<evidence type="ECO:0000256" key="8">
    <source>
        <dbReference type="ARBA" id="ARBA00023136"/>
    </source>
</evidence>
<feature type="transmembrane region" description="Helical" evidence="10">
    <location>
        <begin position="516"/>
        <end position="538"/>
    </location>
</feature>
<keyword evidence="6" id="KW-0460">Magnesium</keyword>
<feature type="compositionally biased region" description="Polar residues" evidence="9">
    <location>
        <begin position="1412"/>
        <end position="1423"/>
    </location>
</feature>
<gene>
    <name evidence="13" type="ORF">GGI25_002953</name>
</gene>
<evidence type="ECO:0000256" key="6">
    <source>
        <dbReference type="ARBA" id="ARBA00022842"/>
    </source>
</evidence>
<evidence type="ECO:0008006" key="15">
    <source>
        <dbReference type="Google" id="ProtNLM"/>
    </source>
</evidence>
<dbReference type="InterPro" id="IPR032630">
    <property type="entry name" value="P_typ_ATPase_c"/>
</dbReference>
<proteinExistence type="predicted"/>
<name>A0A9W8G9J8_9FUNG</name>
<feature type="compositionally biased region" description="Basic residues" evidence="9">
    <location>
        <begin position="955"/>
        <end position="965"/>
    </location>
</feature>
<feature type="transmembrane region" description="Helical" evidence="10">
    <location>
        <begin position="1802"/>
        <end position="1822"/>
    </location>
</feature>
<dbReference type="SUPFAM" id="SSF81665">
    <property type="entry name" value="Calcium ATPase, transmembrane domain M"/>
    <property type="match status" value="1"/>
</dbReference>
<evidence type="ECO:0000313" key="14">
    <source>
        <dbReference type="Proteomes" id="UP001151518"/>
    </source>
</evidence>
<evidence type="ECO:0000259" key="12">
    <source>
        <dbReference type="Pfam" id="PF16212"/>
    </source>
</evidence>
<dbReference type="InterPro" id="IPR018303">
    <property type="entry name" value="ATPase_P-typ_P_site"/>
</dbReference>
<dbReference type="InterPro" id="IPR023298">
    <property type="entry name" value="ATPase_P-typ_TM_dom_sf"/>
</dbReference>
<organism evidence="13 14">
    <name type="scientific">Coemansia spiralis</name>
    <dbReference type="NCBI Taxonomy" id="417178"/>
    <lineage>
        <taxon>Eukaryota</taxon>
        <taxon>Fungi</taxon>
        <taxon>Fungi incertae sedis</taxon>
        <taxon>Zoopagomycota</taxon>
        <taxon>Kickxellomycotina</taxon>
        <taxon>Kickxellomycetes</taxon>
        <taxon>Kickxellales</taxon>
        <taxon>Kickxellaceae</taxon>
        <taxon>Coemansia</taxon>
    </lineage>
</organism>
<dbReference type="Pfam" id="PF16209">
    <property type="entry name" value="PhoLip_ATPase_N"/>
    <property type="match status" value="1"/>
</dbReference>
<feature type="region of interest" description="Disordered" evidence="9">
    <location>
        <begin position="1401"/>
        <end position="1423"/>
    </location>
</feature>
<evidence type="ECO:0000256" key="7">
    <source>
        <dbReference type="ARBA" id="ARBA00022989"/>
    </source>
</evidence>
<feature type="domain" description="P-type ATPase C-terminal" evidence="12">
    <location>
        <begin position="1584"/>
        <end position="1831"/>
    </location>
</feature>
<dbReference type="PANTHER" id="PTHR24092">
    <property type="entry name" value="PROBABLE PHOSPHOLIPID-TRANSPORTING ATPASE"/>
    <property type="match status" value="1"/>
</dbReference>
<keyword evidence="5" id="KW-0479">Metal-binding</keyword>
<dbReference type="GO" id="GO:0005524">
    <property type="term" value="F:ATP binding"/>
    <property type="evidence" value="ECO:0007669"/>
    <property type="project" value="InterPro"/>
</dbReference>
<dbReference type="SUPFAM" id="SSF81660">
    <property type="entry name" value="Metal cation-transporting ATPase, ATP-binding domain N"/>
    <property type="match status" value="1"/>
</dbReference>
<comment type="caution">
    <text evidence="13">The sequence shown here is derived from an EMBL/GenBank/DDBJ whole genome shotgun (WGS) entry which is preliminary data.</text>
</comment>
<feature type="transmembrane region" description="Helical" evidence="10">
    <location>
        <begin position="558"/>
        <end position="582"/>
    </location>
</feature>
<dbReference type="GO" id="GO:0046872">
    <property type="term" value="F:metal ion binding"/>
    <property type="evidence" value="ECO:0007669"/>
    <property type="project" value="UniProtKB-KW"/>
</dbReference>
<dbReference type="Gene3D" id="2.70.150.10">
    <property type="entry name" value="Calcium-transporting ATPase, cytoplasmic transduction domain A"/>
    <property type="match status" value="1"/>
</dbReference>
<feature type="transmembrane region" description="Helical" evidence="10">
    <location>
        <begin position="1619"/>
        <end position="1644"/>
    </location>
</feature>
<evidence type="ECO:0000313" key="13">
    <source>
        <dbReference type="EMBL" id="KAJ2677708.1"/>
    </source>
</evidence>
<dbReference type="OrthoDB" id="377733at2759"/>
<dbReference type="GO" id="GO:0012505">
    <property type="term" value="C:endomembrane system"/>
    <property type="evidence" value="ECO:0007669"/>
    <property type="project" value="UniProtKB-SubCell"/>
</dbReference>
<dbReference type="SUPFAM" id="SSF56784">
    <property type="entry name" value="HAD-like"/>
    <property type="match status" value="1"/>
</dbReference>
<feature type="compositionally biased region" description="Polar residues" evidence="9">
    <location>
        <begin position="1025"/>
        <end position="1035"/>
    </location>
</feature>
<sequence>MSSESIQSTTITKQRRQPFKWLFKRAHVFFNEEPHDGSARKAAESLPSRKIYINAEVPDDELATHAQHYCTNAITTSQYTLINFLPKNLSRQFRRVANIYFLVLTILQLIGYFSVGSRFLTVVPILLVLAITALKDAFEDWRRHISDNHFNETQTRIVRNLRNWNLLWQDRQSETAKGSRLHRMRIRFARRMNRRTWYNQVPDHWEESQNPVDPSQPPVLDESAKWRNVRVGDMLILKTGDPAPSDMLILSTSADDGGCYVETKNLDGETNLKPRSSIAETAGVRDAEGCRRLRAVIEADPPSSNMTKLNGSLRIFSAPAIPEDSDYAFPTAPSTENGMASPVSPLQAVVSPISPMQATLYSSVAAANARQYAQPSAAAAAAAADNNNSYEMRLLSPKQSLPYRQSPLAKSTVRPGSIPEYHGDDEPTPQYDPKTLVAGDSSEIQLGKSLPQDVDHSANPLQVPFSISNVLLRGMTVRNTDWIVGVVLYTGEQTKIVLNSGPTPFKRSRIERTMNIQVMISFGFVFATSFIVALVGGLKYAEPEHRYSLYVDTTMGKGIYGFALFWSAMIMLQNIIPIALYVSIEFVKSWHAYWIYEDINMYYAPTDQRCAARNWNISDDLGQVSYVFSDKTGTLTRNVMDFRMCSINGTIYGKQLPGDELDVVKGRIAQEEVDRNNPPEGGTNPFFAEIQDEDDEYYSNDHYNRGGASAGMGAAALDSYGSANQLADDGRHSTSTSIASHGTSQYDSSPLISNADYSTRGRTSHIAAEQSAAIPAPAAVPIVSARSRTRTTQPMSEEEMQARRKQMIHAYLNAMRKVFDPHYVEIGNEDTGEGGSYTFVDPQLFYDMKPEVAPLNKIKSSANTPAGDHLDISSPAVRRIGSHRSISNGFDVDPLRQRDMVDLFLTELATCHSVVVEKNFQRHINNNDDDQSTIRRLTRIFHSRNSSRRITDIVRHRRHRSKHHGRTDSVATTSSAGDGVEWVQSETALAPMGHARNTSTISAAAVARSGENSAVGERFNVPSRYDSQPNMQSGDDTMRRHNRTVSSMTGPRDYNYEQEQAQSASQPASPQNAETQDMSKLAYSAESPDEGALVRAAKNFGYTFLGRIKNTLYLDIRGEKLQYEVLDTIEFDSTRKRMSSILRRPPPYNDIILFSKGADNVMIERLCKLPGSDESPGVFGTRDEVSFERVMRERTFNQIDEFANAGLRTLMLCYRKISESEWVRWSSRYHAALGSVDSDREEQITLITDEMERDLRIAGATAIEDKLQERVPDTIASLRAAGMKIWVLTGDKMETAINIGFAANLLTKEMELWTISSSSGADRILSRFKLIARIMREMAAKDIVDAVTSDAHATSGKLHQKQQGKVGLDPEEACVLGSISYKIGRAKKFLNIGHTLRMKRQRKHAQVERQEQGGTSYGADTTHVSSLEDGGNAVSPGLQTISGGQLSAFPGLQDDDMSPEEVRESIDYLQRHSSITDEGITTGDASDKNAAHHPLNALVIDGGSLSIVMEDPECRALLLEISPLFKSVICCRASPLQKAEVVKLIKDGLGLVTLAIGDGANDVSMIQTADIGVAISGEEGLQAAMASDYTFGRFHFLQNLLLVHGLYDYLRMSEMILSFFYKNVIWAMVPFWYSIYCAFSANVFYDLSYIQLYNVVFTVAPVVILGCLDKPFNYKTAMTYVVVYTDGIRNRYFQWWRYCLYVLDGVYQSVVIFFTFYLLTYKSDVQNPNGRTWGRSDLSTGPTVAVVIAASLCVGLNSWQWNWIMAAAIAFSIVVCIVYIAISSAVRYYSLEGVATSVMTTIEFWFGLVIAVVVALLPRYCIMSWQKLNRPRDLDIIREIKVLHRPWYGQVYVDPNEPIEFPDKDPKHHRPHTRKHKRQQAQLEQL</sequence>
<dbReference type="Pfam" id="PF16212">
    <property type="entry name" value="PhoLip_ATPase_C"/>
    <property type="match status" value="1"/>
</dbReference>
<evidence type="ECO:0000256" key="10">
    <source>
        <dbReference type="SAM" id="Phobius"/>
    </source>
</evidence>
<dbReference type="InterPro" id="IPR008250">
    <property type="entry name" value="ATPase_P-typ_transduc_dom_A_sf"/>
</dbReference>
<comment type="subcellular location">
    <subcellularLocation>
        <location evidence="2">Endomembrane system</location>
    </subcellularLocation>
    <subcellularLocation>
        <location evidence="1">Membrane</location>
        <topology evidence="1">Multi-pass membrane protein</topology>
    </subcellularLocation>
</comment>
<dbReference type="GO" id="GO:0140326">
    <property type="term" value="F:ATPase-coupled intramembrane lipid transporter activity"/>
    <property type="evidence" value="ECO:0007669"/>
    <property type="project" value="TreeGrafter"/>
</dbReference>
<feature type="transmembrane region" description="Helical" evidence="10">
    <location>
        <begin position="96"/>
        <end position="113"/>
    </location>
</feature>
<dbReference type="EMBL" id="JANBTW010000029">
    <property type="protein sequence ID" value="KAJ2677708.1"/>
    <property type="molecule type" value="Genomic_DNA"/>
</dbReference>
<dbReference type="NCBIfam" id="TIGR01494">
    <property type="entry name" value="ATPase_P-type"/>
    <property type="match status" value="1"/>
</dbReference>
<feature type="region of interest" description="Disordered" evidence="9">
    <location>
        <begin position="779"/>
        <end position="803"/>
    </location>
</feature>
<feature type="region of interest" description="Disordered" evidence="9">
    <location>
        <begin position="401"/>
        <end position="430"/>
    </location>
</feature>
<dbReference type="Proteomes" id="UP001151518">
    <property type="component" value="Unassembled WGS sequence"/>
</dbReference>
<dbReference type="InterPro" id="IPR023299">
    <property type="entry name" value="ATPase_P-typ_cyto_dom_N"/>
</dbReference>
<accession>A0A9W8G9J8</accession>
<feature type="region of interest" description="Disordered" evidence="9">
    <location>
        <begin position="955"/>
        <end position="981"/>
    </location>
</feature>
<feature type="compositionally biased region" description="Basic residues" evidence="9">
    <location>
        <begin position="1867"/>
        <end position="1879"/>
    </location>
</feature>
<feature type="domain" description="P-type ATPase N-terminal" evidence="11">
    <location>
        <begin position="62"/>
        <end position="121"/>
    </location>
</feature>
<dbReference type="PROSITE" id="PS00154">
    <property type="entry name" value="ATPASE_E1_E2"/>
    <property type="match status" value="1"/>
</dbReference>
<feature type="compositionally biased region" description="Low complexity" evidence="9">
    <location>
        <begin position="1057"/>
        <end position="1071"/>
    </location>
</feature>
<evidence type="ECO:0000256" key="1">
    <source>
        <dbReference type="ARBA" id="ARBA00004141"/>
    </source>
</evidence>
<feature type="transmembrane region" description="Helical" evidence="10">
    <location>
        <begin position="1698"/>
        <end position="1719"/>
    </location>
</feature>
<feature type="region of interest" description="Disordered" evidence="9">
    <location>
        <begin position="1862"/>
        <end position="1886"/>
    </location>
</feature>
<keyword evidence="8 10" id="KW-0472">Membrane</keyword>
<evidence type="ECO:0000256" key="5">
    <source>
        <dbReference type="ARBA" id="ARBA00022723"/>
    </source>
</evidence>
<evidence type="ECO:0000256" key="4">
    <source>
        <dbReference type="ARBA" id="ARBA00022692"/>
    </source>
</evidence>
<evidence type="ECO:0000256" key="3">
    <source>
        <dbReference type="ARBA" id="ARBA00022448"/>
    </source>
</evidence>
<feature type="compositionally biased region" description="Polar residues" evidence="9">
    <location>
        <begin position="733"/>
        <end position="757"/>
    </location>
</feature>
<dbReference type="InterPro" id="IPR001757">
    <property type="entry name" value="P_typ_ATPase"/>
</dbReference>
<dbReference type="GO" id="GO:0005886">
    <property type="term" value="C:plasma membrane"/>
    <property type="evidence" value="ECO:0007669"/>
    <property type="project" value="TreeGrafter"/>
</dbReference>
<evidence type="ECO:0000256" key="9">
    <source>
        <dbReference type="SAM" id="MobiDB-lite"/>
    </source>
</evidence>
<dbReference type="Pfam" id="PF13246">
    <property type="entry name" value="Cation_ATPase"/>
    <property type="match status" value="1"/>
</dbReference>
<dbReference type="SUPFAM" id="SSF81653">
    <property type="entry name" value="Calcium ATPase, transduction domain A"/>
    <property type="match status" value="1"/>
</dbReference>
<evidence type="ECO:0000259" key="11">
    <source>
        <dbReference type="Pfam" id="PF16209"/>
    </source>
</evidence>
<keyword evidence="4 10" id="KW-0812">Transmembrane</keyword>
<dbReference type="InterPro" id="IPR036412">
    <property type="entry name" value="HAD-like_sf"/>
</dbReference>
<dbReference type="InterPro" id="IPR023214">
    <property type="entry name" value="HAD_sf"/>
</dbReference>
<protein>
    <recommendedName>
        <fullName evidence="15">P-type phospholipid transporter</fullName>
    </recommendedName>
</protein>
<feature type="transmembrane region" description="Helical" evidence="10">
    <location>
        <begin position="1739"/>
        <end position="1756"/>
    </location>
</feature>
<dbReference type="GO" id="GO:0045332">
    <property type="term" value="P:phospholipid translocation"/>
    <property type="evidence" value="ECO:0007669"/>
    <property type="project" value="TreeGrafter"/>
</dbReference>